<sequence>MSAIDRDMPYMQPEGYIQGVTLLIEELKKLRLSLDRRHLRLIHDGYGSLIPDVSHLVCCLIRCFEALLRDIPTNQEWDFRIVLRPAPANSHQTGQLNAARTVIMLRREIATLPEVMEIEVSRRASCGLETNKYLVSLLFRLSERLKEGSYENFSQGCFFDLVVVLYPTPISITYHSTRRRRFY</sequence>
<dbReference type="Proteomes" id="UP000226192">
    <property type="component" value="Unassembled WGS sequence"/>
</dbReference>
<evidence type="ECO:0000313" key="2">
    <source>
        <dbReference type="Proteomes" id="UP000226192"/>
    </source>
</evidence>
<organism evidence="1 2">
    <name type="scientific">Ophiocordyceps australis</name>
    <dbReference type="NCBI Taxonomy" id="1399860"/>
    <lineage>
        <taxon>Eukaryota</taxon>
        <taxon>Fungi</taxon>
        <taxon>Dikarya</taxon>
        <taxon>Ascomycota</taxon>
        <taxon>Pezizomycotina</taxon>
        <taxon>Sordariomycetes</taxon>
        <taxon>Hypocreomycetidae</taxon>
        <taxon>Hypocreales</taxon>
        <taxon>Ophiocordycipitaceae</taxon>
        <taxon>Ophiocordyceps</taxon>
    </lineage>
</organism>
<dbReference type="AlphaFoldDB" id="A0A2C5XFX4"/>
<gene>
    <name evidence="1" type="ORF">CDD81_726</name>
</gene>
<evidence type="ECO:0000313" key="1">
    <source>
        <dbReference type="EMBL" id="PHH61158.1"/>
    </source>
</evidence>
<accession>A0A2C5XFX4</accession>
<reference evidence="1 2" key="1">
    <citation type="submission" date="2017-06" db="EMBL/GenBank/DDBJ databases">
        <title>Ant-infecting Ophiocordyceps genomes reveal a high diversity of potential behavioral manipulation genes and a possible major role for enterotoxins.</title>
        <authorList>
            <person name="De Bekker C."/>
            <person name="Evans H.C."/>
            <person name="Brachmann A."/>
            <person name="Hughes D.P."/>
        </authorList>
    </citation>
    <scope>NUCLEOTIDE SEQUENCE [LARGE SCALE GENOMIC DNA]</scope>
    <source>
        <strain evidence="1 2">Map64</strain>
    </source>
</reference>
<name>A0A2C5XFX4_9HYPO</name>
<comment type="caution">
    <text evidence="1">The sequence shown here is derived from an EMBL/GenBank/DDBJ whole genome shotgun (WGS) entry which is preliminary data.</text>
</comment>
<protein>
    <submittedName>
        <fullName evidence="1">Uncharacterized protein</fullName>
    </submittedName>
</protein>
<proteinExistence type="predicted"/>
<dbReference type="EMBL" id="NJET01000114">
    <property type="protein sequence ID" value="PHH61158.1"/>
    <property type="molecule type" value="Genomic_DNA"/>
</dbReference>
<keyword evidence="2" id="KW-1185">Reference proteome</keyword>